<evidence type="ECO:0000313" key="1">
    <source>
        <dbReference type="EMBL" id="RYR72445.1"/>
    </source>
</evidence>
<comment type="caution">
    <text evidence="1">The sequence shown here is derived from an EMBL/GenBank/DDBJ whole genome shotgun (WGS) entry which is preliminary data.</text>
</comment>
<dbReference type="EMBL" id="SDMP01000002">
    <property type="protein sequence ID" value="RYR72445.1"/>
    <property type="molecule type" value="Genomic_DNA"/>
</dbReference>
<dbReference type="AlphaFoldDB" id="A0A445EB27"/>
<gene>
    <name evidence="1" type="ORF">Ahy_A02g006665</name>
</gene>
<dbReference type="Proteomes" id="UP000289738">
    <property type="component" value="Chromosome A02"/>
</dbReference>
<protein>
    <submittedName>
        <fullName evidence="1">Uncharacterized protein</fullName>
    </submittedName>
</protein>
<reference evidence="1 2" key="1">
    <citation type="submission" date="2019-01" db="EMBL/GenBank/DDBJ databases">
        <title>Sequencing of cultivated peanut Arachis hypogaea provides insights into genome evolution and oil improvement.</title>
        <authorList>
            <person name="Chen X."/>
        </authorList>
    </citation>
    <scope>NUCLEOTIDE SEQUENCE [LARGE SCALE GENOMIC DNA]</scope>
    <source>
        <strain evidence="2">cv. Fuhuasheng</strain>
        <tissue evidence="1">Leaves</tissue>
    </source>
</reference>
<evidence type="ECO:0000313" key="2">
    <source>
        <dbReference type="Proteomes" id="UP000289738"/>
    </source>
</evidence>
<keyword evidence="2" id="KW-1185">Reference proteome</keyword>
<accession>A0A445EB27</accession>
<name>A0A445EB27_ARAHY</name>
<organism evidence="1 2">
    <name type="scientific">Arachis hypogaea</name>
    <name type="common">Peanut</name>
    <dbReference type="NCBI Taxonomy" id="3818"/>
    <lineage>
        <taxon>Eukaryota</taxon>
        <taxon>Viridiplantae</taxon>
        <taxon>Streptophyta</taxon>
        <taxon>Embryophyta</taxon>
        <taxon>Tracheophyta</taxon>
        <taxon>Spermatophyta</taxon>
        <taxon>Magnoliopsida</taxon>
        <taxon>eudicotyledons</taxon>
        <taxon>Gunneridae</taxon>
        <taxon>Pentapetalae</taxon>
        <taxon>rosids</taxon>
        <taxon>fabids</taxon>
        <taxon>Fabales</taxon>
        <taxon>Fabaceae</taxon>
        <taxon>Papilionoideae</taxon>
        <taxon>50 kb inversion clade</taxon>
        <taxon>dalbergioids sensu lato</taxon>
        <taxon>Dalbergieae</taxon>
        <taxon>Pterocarpus clade</taxon>
        <taxon>Arachis</taxon>
    </lineage>
</organism>
<proteinExistence type="predicted"/>
<sequence>MLLYSSPTFILPQIHQPSFSAVAVALCCCHAAVAPIVAPLACTACRPAASAPPSLLLSVAAVAPPTLVLFRSLSIELTRISIYEHPKEFVISKTTCDMFNRNGGFKIIWNKARRVS</sequence>